<dbReference type="AlphaFoldDB" id="A0A3N1UYI5"/>
<reference evidence="1 2" key="1">
    <citation type="submission" date="2018-11" db="EMBL/GenBank/DDBJ databases">
        <title>Genomic Encyclopedia of Type Strains, Phase IV (KMG-IV): sequencing the most valuable type-strain genomes for metagenomic binning, comparative biology and taxonomic classification.</title>
        <authorList>
            <person name="Goeker M."/>
        </authorList>
    </citation>
    <scope>NUCLEOTIDE SEQUENCE [LARGE SCALE GENOMIC DNA]</scope>
    <source>
        <strain evidence="1 2">DSM 22027</strain>
    </source>
</reference>
<keyword evidence="2" id="KW-1185">Reference proteome</keyword>
<proteinExistence type="predicted"/>
<accession>A0A3N1UYI5</accession>
<dbReference type="Proteomes" id="UP000276223">
    <property type="component" value="Unassembled WGS sequence"/>
</dbReference>
<dbReference type="Pfam" id="PF02596">
    <property type="entry name" value="DUF169"/>
    <property type="match status" value="1"/>
</dbReference>
<protein>
    <submittedName>
        <fullName evidence="1">Uncharacterized protein (DUF169 family)</fullName>
    </submittedName>
</protein>
<dbReference type="PANTHER" id="PTHR37954">
    <property type="entry name" value="BLL4979 PROTEIN"/>
    <property type="match status" value="1"/>
</dbReference>
<evidence type="ECO:0000313" key="2">
    <source>
        <dbReference type="Proteomes" id="UP000276223"/>
    </source>
</evidence>
<organism evidence="1 2">
    <name type="scientific">Desulfosoma caldarium</name>
    <dbReference type="NCBI Taxonomy" id="610254"/>
    <lineage>
        <taxon>Bacteria</taxon>
        <taxon>Pseudomonadati</taxon>
        <taxon>Thermodesulfobacteriota</taxon>
        <taxon>Syntrophobacteria</taxon>
        <taxon>Syntrophobacterales</taxon>
        <taxon>Syntrophobacteraceae</taxon>
        <taxon>Desulfosoma</taxon>
    </lineage>
</organism>
<sequence length="276" mass="29757">MVDYAAMQTTIQEAIKPRSLPLAVRFLADGEDFPEKTRRPKAFLKKRVTICQGITMARLYGWSVGLRKEDIICVPALLGWGMSGAANRDEEMKQLMQSVGFASSAAVADAQFAGMTCVPEGTVHGILLTPLAKALHEPHTVAVYCNPAQAMRLVQALTYCGDGGVEGRAPCASVTGSFGGKVECLQTLYAPHALNAPRLSIPGMGDRIFSMTQDDELVVAFPGQWLSRLATGLKEAGKTIGARYPVTFYQNFEPEFPAPYKDTAQRLGLLDDGSAP</sequence>
<gene>
    <name evidence="1" type="ORF">EDC27_1652</name>
</gene>
<dbReference type="PANTHER" id="PTHR37954:SF3">
    <property type="entry name" value="DUF169 DOMAIN-CONTAINING PROTEIN"/>
    <property type="match status" value="1"/>
</dbReference>
<evidence type="ECO:0000313" key="1">
    <source>
        <dbReference type="EMBL" id="ROQ93617.1"/>
    </source>
</evidence>
<dbReference type="EMBL" id="RJVA01000011">
    <property type="protein sequence ID" value="ROQ93617.1"/>
    <property type="molecule type" value="Genomic_DNA"/>
</dbReference>
<dbReference type="InterPro" id="IPR003748">
    <property type="entry name" value="DUF169"/>
</dbReference>
<dbReference type="RefSeq" id="WP_123290097.1">
    <property type="nucleotide sequence ID" value="NZ_RJVA01000011.1"/>
</dbReference>
<dbReference type="OrthoDB" id="9777728at2"/>
<name>A0A3N1UYI5_9BACT</name>
<comment type="caution">
    <text evidence="1">The sequence shown here is derived from an EMBL/GenBank/DDBJ whole genome shotgun (WGS) entry which is preliminary data.</text>
</comment>